<evidence type="ECO:0000313" key="1">
    <source>
        <dbReference type="EMBL" id="MDN4607859.1"/>
    </source>
</evidence>
<dbReference type="RefSeq" id="WP_301243622.1">
    <property type="nucleotide sequence ID" value="NZ_JAROCC010000007.1"/>
</dbReference>
<dbReference type="InterPro" id="IPR011009">
    <property type="entry name" value="Kinase-like_dom_sf"/>
</dbReference>
<comment type="caution">
    <text evidence="1">The sequence shown here is derived from an EMBL/GenBank/DDBJ whole genome shotgun (WGS) entry which is preliminary data.</text>
</comment>
<accession>A0ABT8JUK2</accession>
<dbReference type="EMBL" id="JAROCC010000007">
    <property type="protein sequence ID" value="MDN4607859.1"/>
    <property type="molecule type" value="Genomic_DNA"/>
</dbReference>
<evidence type="ECO:0000313" key="2">
    <source>
        <dbReference type="Proteomes" id="UP001175097"/>
    </source>
</evidence>
<organism evidence="1 2">
    <name type="scientific">Sporosarcina highlanderae</name>
    <dbReference type="NCBI Taxonomy" id="3035916"/>
    <lineage>
        <taxon>Bacteria</taxon>
        <taxon>Bacillati</taxon>
        <taxon>Bacillota</taxon>
        <taxon>Bacilli</taxon>
        <taxon>Bacillales</taxon>
        <taxon>Caryophanaceae</taxon>
        <taxon>Sporosarcina</taxon>
    </lineage>
</organism>
<gene>
    <name evidence="1" type="ORF">P5G49_10290</name>
</gene>
<proteinExistence type="predicted"/>
<reference evidence="1" key="1">
    <citation type="submission" date="2023-03" db="EMBL/GenBank/DDBJ databases">
        <title>MT1 and MT2 Draft Genomes of Novel Species.</title>
        <authorList>
            <person name="Venkateswaran K."/>
        </authorList>
    </citation>
    <scope>NUCLEOTIDE SEQUENCE</scope>
    <source>
        <strain evidence="1">F6_3S_P_2</strain>
    </source>
</reference>
<keyword evidence="2" id="KW-1185">Reference proteome</keyword>
<dbReference type="Gene3D" id="3.90.1200.10">
    <property type="match status" value="1"/>
</dbReference>
<dbReference type="Pfam" id="PF04655">
    <property type="entry name" value="APH_6_hur"/>
    <property type="match status" value="1"/>
</dbReference>
<dbReference type="Proteomes" id="UP001175097">
    <property type="component" value="Unassembled WGS sequence"/>
</dbReference>
<sequence length="301" mass="34556">MDIPHSFHEKLINCFGIQGEKWLELLEVRTNEIAKKWDLTLGDPVANLSYNYVNNVTDKNNEPYILKMGLPGFDFQNEVRTVELYDGVGCVRVIQADTENGAMLLEKLQPGQMLSDMENEREVIQTFCDVWQAIRRPLPETGEFPTITNWATAFGRYRSMYPANDGPIPNEHIEMAEAYIKEIMQTSTDIQLLHGDLHHENILYSTERGWLAIDPKGVGGDAHFDLVSFMINHLLNKPNPRELLKLRVELICDQLKLNREKLLKAAVGLATLYACWGVEDKDPEWKNTHQCVLWFDELLNA</sequence>
<protein>
    <submittedName>
        <fullName evidence="1">Aminoglycoside phosphotransferase family protein</fullName>
    </submittedName>
</protein>
<dbReference type="InterPro" id="IPR006748">
    <property type="entry name" value="NH2Glyco/OHUrea_AB-resist_kin"/>
</dbReference>
<name>A0ABT8JUK2_9BACL</name>
<dbReference type="SUPFAM" id="SSF56112">
    <property type="entry name" value="Protein kinase-like (PK-like)"/>
    <property type="match status" value="1"/>
</dbReference>